<feature type="domain" description="Ketosynthase family 3 (KS3)" evidence="9">
    <location>
        <begin position="37"/>
        <end position="464"/>
    </location>
</feature>
<proteinExistence type="predicted"/>
<dbReference type="SUPFAM" id="SSF47336">
    <property type="entry name" value="ACP-like"/>
    <property type="match status" value="1"/>
</dbReference>
<keyword evidence="7" id="KW-0012">Acyltransferase</keyword>
<dbReference type="Gene3D" id="3.40.50.1820">
    <property type="entry name" value="alpha/beta hydrolase"/>
    <property type="match status" value="1"/>
</dbReference>
<dbReference type="Pfam" id="PF00698">
    <property type="entry name" value="Acyl_transf_1"/>
    <property type="match status" value="1"/>
</dbReference>
<dbReference type="SUPFAM" id="SSF53901">
    <property type="entry name" value="Thiolase-like"/>
    <property type="match status" value="1"/>
</dbReference>
<dbReference type="InterPro" id="IPR018201">
    <property type="entry name" value="Ketoacyl_synth_AS"/>
</dbReference>
<dbReference type="InterPro" id="IPR014031">
    <property type="entry name" value="Ketoacyl_synth_C"/>
</dbReference>
<name>A0A318KBS4_9NOCA</name>
<dbReference type="InterPro" id="IPR020802">
    <property type="entry name" value="TesA-like"/>
</dbReference>
<dbReference type="InterPro" id="IPR020806">
    <property type="entry name" value="PKS_PP-bd"/>
</dbReference>
<evidence type="ECO:0000259" key="8">
    <source>
        <dbReference type="PROSITE" id="PS50075"/>
    </source>
</evidence>
<evidence type="ECO:0000256" key="4">
    <source>
        <dbReference type="ARBA" id="ARBA00022679"/>
    </source>
</evidence>
<dbReference type="FunFam" id="3.40.47.10:FF:000019">
    <property type="entry name" value="Polyketide synthase type I"/>
    <property type="match status" value="1"/>
</dbReference>
<dbReference type="InterPro" id="IPR001031">
    <property type="entry name" value="Thioesterase"/>
</dbReference>
<dbReference type="Gene3D" id="1.10.1200.10">
    <property type="entry name" value="ACP-like"/>
    <property type="match status" value="1"/>
</dbReference>
<dbReference type="RefSeq" id="WP_040742922.1">
    <property type="nucleotide sequence ID" value="NZ_QJKF01000022.1"/>
</dbReference>
<reference evidence="10 11" key="1">
    <citation type="submission" date="2018-05" db="EMBL/GenBank/DDBJ databases">
        <title>Genomic Encyclopedia of Type Strains, Phase IV (KMG-IV): sequencing the most valuable type-strain genomes for metagenomic binning, comparative biology and taxonomic classification.</title>
        <authorList>
            <person name="Goeker M."/>
        </authorList>
    </citation>
    <scope>NUCLEOTIDE SEQUENCE [LARGE SCALE GENOMIC DNA]</scope>
    <source>
        <strain evidence="10 11">DSM 44704</strain>
    </source>
</reference>
<dbReference type="SUPFAM" id="SSF55048">
    <property type="entry name" value="Probable ACP-binding domain of malonyl-CoA ACP transacylase"/>
    <property type="match status" value="1"/>
</dbReference>
<dbReference type="PANTHER" id="PTHR43775">
    <property type="entry name" value="FATTY ACID SYNTHASE"/>
    <property type="match status" value="1"/>
</dbReference>
<dbReference type="GO" id="GO:0004315">
    <property type="term" value="F:3-oxoacyl-[acyl-carrier-protein] synthase activity"/>
    <property type="evidence" value="ECO:0007669"/>
    <property type="project" value="InterPro"/>
</dbReference>
<evidence type="ECO:0000313" key="11">
    <source>
        <dbReference type="Proteomes" id="UP000247569"/>
    </source>
</evidence>
<sequence length="1332" mass="140971">MGDETAGAEQTLQYLRRVTAELDRTRRQLREATERDLEPIAIVGMACRYPGGVASPEDLWRLVVAETDAISDFPRDRGWPVDELYDPDQDAPGKTYTRHGGFLSDAAGFDAGFFGVGPREAAAMDPQQRMLLESAWEAIEHAGIVPGALRDGSTGVFVGLMHQEYFLGARADADRFGGLWGVGNAGSVASGRIAYHLGLTGPALTVDTACSSSLVAVHLAVQSLRRGECTSALAAGVTVMSSPSVFVEFSRQGGCSESGRCRSFAAAADGTGWAEGVGTIVLMRLADAERHGHQVLAVIRGTAVNQDGASYGLTAPNGVAQQRVIADALADARLGPADIDVVEAHGTGTVLGDPIEAQALLDVFGPGRSAQCPLYVGSVKSNIGHTQAAAGIAGLIKMVMALRHDAMPRSLHIDKPTPKLDWTSGRVALLEQTRPWPRTSDRPRRFGVSAFGISGTNCHVIVEEAGAAEPLPETPGSSEKYFSWILSAQTIPALRDQLKRLHTHLTDDSQSTPAELARALATTRTHFDQRIAVVGSDRQSMADSVLARAREVDSAAVRAAHEGRVAFMFTGQGAQYAGMGTELDGPAFRVYTETLEQVCAAFDPYLGAALISALSDPDALASAGVVQPALFAVEVALCRLFESWGVRADYLIGHSLGEFVAAYLADVFTLDDACRVVAARGRLMQSLSTDGAMYSIQASEAEVRASLADASRIAVAAVNGPRSVVVSGDAESVAACADLWATRGRRTRSLRVSHAFHSHYVDAILEDFAAVVESVHLKPPGTPIVSGMTGRPITTAEATDPGYWVRQLRATVRFHDGIRWLAGAGVTHYVELGPSAVLTSLVDECLLGTGDEARTVAALDREVPAAQQVVAAAAALHSNGVPIDWDAYYENSTAGRCSLPVYAFQHTRFWVPETPSGMRTSAITSGDTEIRLQPAAVSAPQRWRIPADDPAPTLLELVRAEFARVLGVDEPASIDPDRSLLQLGIESMNAVRLHKRFAALTGAELPPPFLIDNPTATAVVRALLPLVERTAAAGPARSAATGHGVASGVVAGMDGASGTLTTLLSVAVAEGTAADMIGILTAASRVRAPRPADGQSSDGVVLLADGPRDTEIICVPSFLAGSGPHQFLRFAGALSDRGRVRGLTLPGFGNADPRPESWQGAIAAAASAIAGTTEEADRIVLVGHSMGGLLANDIAIELESLGYPVSGVVMLDTIEPDQELLDDTFAWAMGHIVRRDPDGAVIDDGNLLSMGTYLDLFGQWKAPDSEALSAASVLLAAARTVDSDPDYTWRHWDIADEVIRVEADHFSMLEADARVSADSVLDWLVRQRNRRD</sequence>
<dbReference type="SUPFAM" id="SSF53474">
    <property type="entry name" value="alpha/beta-Hydrolases"/>
    <property type="match status" value="1"/>
</dbReference>
<evidence type="ECO:0000256" key="2">
    <source>
        <dbReference type="ARBA" id="ARBA00022450"/>
    </source>
</evidence>
<dbReference type="InterPro" id="IPR036736">
    <property type="entry name" value="ACP-like_sf"/>
</dbReference>
<dbReference type="InterPro" id="IPR001227">
    <property type="entry name" value="Ac_transferase_dom_sf"/>
</dbReference>
<dbReference type="Pfam" id="PF02801">
    <property type="entry name" value="Ketoacyl-synt_C"/>
    <property type="match status" value="1"/>
</dbReference>
<dbReference type="Pfam" id="PF16197">
    <property type="entry name" value="KAsynt_C_assoc"/>
    <property type="match status" value="1"/>
</dbReference>
<dbReference type="InterPro" id="IPR050091">
    <property type="entry name" value="PKS_NRPS_Biosynth_Enz"/>
</dbReference>
<protein>
    <submittedName>
        <fullName evidence="10">Acyl transferase domain-containing protein</fullName>
    </submittedName>
</protein>
<dbReference type="SMART" id="SM00824">
    <property type="entry name" value="PKS_TE"/>
    <property type="match status" value="1"/>
</dbReference>
<dbReference type="InterPro" id="IPR029058">
    <property type="entry name" value="AB_hydrolase_fold"/>
</dbReference>
<dbReference type="Pfam" id="PF08990">
    <property type="entry name" value="Docking"/>
    <property type="match status" value="1"/>
</dbReference>
<dbReference type="InterPro" id="IPR014030">
    <property type="entry name" value="Ketoacyl_synth_N"/>
</dbReference>
<dbReference type="Pfam" id="PF00975">
    <property type="entry name" value="Thioesterase"/>
    <property type="match status" value="1"/>
</dbReference>
<dbReference type="InterPro" id="IPR020841">
    <property type="entry name" value="PKS_Beta-ketoAc_synthase_dom"/>
</dbReference>
<dbReference type="InterPro" id="IPR032821">
    <property type="entry name" value="PKS_assoc"/>
</dbReference>
<evidence type="ECO:0000313" key="10">
    <source>
        <dbReference type="EMBL" id="PXX54879.1"/>
    </source>
</evidence>
<organism evidence="10 11">
    <name type="scientific">Nocardia tenerifensis</name>
    <dbReference type="NCBI Taxonomy" id="228006"/>
    <lineage>
        <taxon>Bacteria</taxon>
        <taxon>Bacillati</taxon>
        <taxon>Actinomycetota</taxon>
        <taxon>Actinomycetes</taxon>
        <taxon>Mycobacteriales</taxon>
        <taxon>Nocardiaceae</taxon>
        <taxon>Nocardia</taxon>
    </lineage>
</organism>
<dbReference type="InterPro" id="IPR009081">
    <property type="entry name" value="PP-bd_ACP"/>
</dbReference>
<keyword evidence="4 10" id="KW-0808">Transferase</keyword>
<evidence type="ECO:0000256" key="6">
    <source>
        <dbReference type="ARBA" id="ARBA00023268"/>
    </source>
</evidence>
<dbReference type="Pfam" id="PF00550">
    <property type="entry name" value="PP-binding"/>
    <property type="match status" value="1"/>
</dbReference>
<evidence type="ECO:0000256" key="1">
    <source>
        <dbReference type="ARBA" id="ARBA00001957"/>
    </source>
</evidence>
<comment type="cofactor">
    <cofactor evidence="1">
        <name>pantetheine 4'-phosphate</name>
        <dbReference type="ChEBI" id="CHEBI:47942"/>
    </cofactor>
</comment>
<dbReference type="InterPro" id="IPR016039">
    <property type="entry name" value="Thiolase-like"/>
</dbReference>
<comment type="caution">
    <text evidence="10">The sequence shown here is derived from an EMBL/GenBank/DDBJ whole genome shotgun (WGS) entry which is preliminary data.</text>
</comment>
<gene>
    <name evidence="10" type="ORF">DFR70_12220</name>
</gene>
<dbReference type="Gene3D" id="3.30.70.3290">
    <property type="match status" value="1"/>
</dbReference>
<keyword evidence="11" id="KW-1185">Reference proteome</keyword>
<dbReference type="InterPro" id="IPR014043">
    <property type="entry name" value="Acyl_transferase_dom"/>
</dbReference>
<dbReference type="PROSITE" id="PS52004">
    <property type="entry name" value="KS3_2"/>
    <property type="match status" value="1"/>
</dbReference>
<dbReference type="PROSITE" id="PS50075">
    <property type="entry name" value="CARRIER"/>
    <property type="match status" value="1"/>
</dbReference>
<dbReference type="PANTHER" id="PTHR43775:SF51">
    <property type="entry name" value="INACTIVE PHENOLPHTHIOCEROL SYNTHESIS POLYKETIDE SYNTHASE TYPE I PKS1-RELATED"/>
    <property type="match status" value="1"/>
</dbReference>
<dbReference type="GO" id="GO:0031177">
    <property type="term" value="F:phosphopantetheine binding"/>
    <property type="evidence" value="ECO:0007669"/>
    <property type="project" value="InterPro"/>
</dbReference>
<dbReference type="Pfam" id="PF00109">
    <property type="entry name" value="ketoacyl-synt"/>
    <property type="match status" value="1"/>
</dbReference>
<evidence type="ECO:0000256" key="3">
    <source>
        <dbReference type="ARBA" id="ARBA00022553"/>
    </source>
</evidence>
<keyword evidence="5" id="KW-0045">Antibiotic biosynthesis</keyword>
<accession>A0A318KBS4</accession>
<dbReference type="PROSITE" id="PS00606">
    <property type="entry name" value="KS3_1"/>
    <property type="match status" value="1"/>
</dbReference>
<keyword evidence="6" id="KW-0511">Multifunctional enzyme</keyword>
<dbReference type="GO" id="GO:0033068">
    <property type="term" value="P:macrolide biosynthetic process"/>
    <property type="evidence" value="ECO:0007669"/>
    <property type="project" value="UniProtKB-ARBA"/>
</dbReference>
<dbReference type="Gene3D" id="3.40.47.10">
    <property type="match status" value="1"/>
</dbReference>
<dbReference type="EMBL" id="QJKF01000022">
    <property type="protein sequence ID" value="PXX54879.1"/>
    <property type="molecule type" value="Genomic_DNA"/>
</dbReference>
<dbReference type="Proteomes" id="UP000247569">
    <property type="component" value="Unassembled WGS sequence"/>
</dbReference>
<dbReference type="GO" id="GO:0004312">
    <property type="term" value="F:fatty acid synthase activity"/>
    <property type="evidence" value="ECO:0007669"/>
    <property type="project" value="TreeGrafter"/>
</dbReference>
<keyword evidence="3" id="KW-0597">Phosphoprotein</keyword>
<evidence type="ECO:0000256" key="5">
    <source>
        <dbReference type="ARBA" id="ARBA00023194"/>
    </source>
</evidence>
<dbReference type="SMART" id="SM00825">
    <property type="entry name" value="PKS_KS"/>
    <property type="match status" value="1"/>
</dbReference>
<keyword evidence="2" id="KW-0596">Phosphopantetheine</keyword>
<dbReference type="OrthoDB" id="9778690at2"/>
<dbReference type="Gene3D" id="3.40.366.10">
    <property type="entry name" value="Malonyl-Coenzyme A Acyl Carrier Protein, domain 2"/>
    <property type="match status" value="1"/>
</dbReference>
<dbReference type="InterPro" id="IPR016035">
    <property type="entry name" value="Acyl_Trfase/lysoPLipase"/>
</dbReference>
<evidence type="ECO:0000256" key="7">
    <source>
        <dbReference type="ARBA" id="ARBA00023315"/>
    </source>
</evidence>
<dbReference type="InterPro" id="IPR015083">
    <property type="entry name" value="NorB/c/GfsB-D-like_docking"/>
</dbReference>
<dbReference type="SMART" id="SM00827">
    <property type="entry name" value="PKS_AT"/>
    <property type="match status" value="1"/>
</dbReference>
<dbReference type="InterPro" id="IPR016036">
    <property type="entry name" value="Malonyl_transacylase_ACP-bd"/>
</dbReference>
<dbReference type="SMART" id="SM00823">
    <property type="entry name" value="PKS_PP"/>
    <property type="match status" value="1"/>
</dbReference>
<dbReference type="GO" id="GO:0006633">
    <property type="term" value="P:fatty acid biosynthetic process"/>
    <property type="evidence" value="ECO:0007669"/>
    <property type="project" value="InterPro"/>
</dbReference>
<feature type="domain" description="Carrier" evidence="8">
    <location>
        <begin position="949"/>
        <end position="1027"/>
    </location>
</feature>
<dbReference type="SUPFAM" id="SSF52151">
    <property type="entry name" value="FabD/lysophospholipase-like"/>
    <property type="match status" value="1"/>
</dbReference>
<dbReference type="CDD" id="cd00833">
    <property type="entry name" value="PKS"/>
    <property type="match status" value="1"/>
</dbReference>
<evidence type="ECO:0000259" key="9">
    <source>
        <dbReference type="PROSITE" id="PS52004"/>
    </source>
</evidence>